<organism evidence="3">
    <name type="scientific">viral metagenome</name>
    <dbReference type="NCBI Taxonomy" id="1070528"/>
    <lineage>
        <taxon>unclassified sequences</taxon>
        <taxon>metagenomes</taxon>
        <taxon>organismal metagenomes</taxon>
    </lineage>
</organism>
<accession>A0A6C0JIM8</accession>
<evidence type="ECO:0000256" key="1">
    <source>
        <dbReference type="SAM" id="Coils"/>
    </source>
</evidence>
<feature type="compositionally biased region" description="Polar residues" evidence="2">
    <location>
        <begin position="484"/>
        <end position="493"/>
    </location>
</feature>
<feature type="region of interest" description="Disordered" evidence="2">
    <location>
        <begin position="352"/>
        <end position="417"/>
    </location>
</feature>
<dbReference type="InterPro" id="IPR043910">
    <property type="entry name" value="DUF5767"/>
</dbReference>
<proteinExistence type="predicted"/>
<feature type="compositionally biased region" description="Low complexity" evidence="2">
    <location>
        <begin position="435"/>
        <end position="456"/>
    </location>
</feature>
<dbReference type="Pfam" id="PF19071">
    <property type="entry name" value="DUF5767"/>
    <property type="match status" value="1"/>
</dbReference>
<dbReference type="AlphaFoldDB" id="A0A6C0JIM8"/>
<protein>
    <submittedName>
        <fullName evidence="3">Uncharacterized protein</fullName>
    </submittedName>
</protein>
<feature type="region of interest" description="Disordered" evidence="2">
    <location>
        <begin position="434"/>
        <end position="493"/>
    </location>
</feature>
<feature type="compositionally biased region" description="Basic and acidic residues" evidence="2">
    <location>
        <begin position="398"/>
        <end position="412"/>
    </location>
</feature>
<reference evidence="3" key="1">
    <citation type="journal article" date="2020" name="Nature">
        <title>Giant virus diversity and host interactions through global metagenomics.</title>
        <authorList>
            <person name="Schulz F."/>
            <person name="Roux S."/>
            <person name="Paez-Espino D."/>
            <person name="Jungbluth S."/>
            <person name="Walsh D.A."/>
            <person name="Denef V.J."/>
            <person name="McMahon K.D."/>
            <person name="Konstantinidis K.T."/>
            <person name="Eloe-Fadrosh E.A."/>
            <person name="Kyrpides N.C."/>
            <person name="Woyke T."/>
        </authorList>
    </citation>
    <scope>NUCLEOTIDE SEQUENCE</scope>
    <source>
        <strain evidence="3">GVMAG-M-3300027708-39</strain>
    </source>
</reference>
<name>A0A6C0JIM8_9ZZZZ</name>
<evidence type="ECO:0000313" key="3">
    <source>
        <dbReference type="EMBL" id="QHU04287.1"/>
    </source>
</evidence>
<sequence length="493" mass="54596">MNDIIEISELDLNNDSDNFKQTKTTNFGGGLEFLMNDKIKDGNKHTSDIDLDDLNNLENELNELSEDVPSHSFKSKSDVFNFEDNTSSNFSGGVRFNDEPSIGLGASAAETLDDGKTWDGYGKFNNVPLNPDKGASSASSGPQLSKEELLREKFKYLRKLEGLEKKGVELSKKYNMESSLAEMMGEYETIMEEKSKQNSVKFQGNMLMAAINGIEFLNNRFDPFDIKLDGWSEQVNENINDYDEIFAELYEKYKSRASMAPELKLLFQLGGSAMMVHLTNTMFKSAMPGMDDILRQNPDLMRQFQNAAVNSMAQTSPNFSGFMSGIMNPEMSSGNGPPAPMATQGPNAVPPPMGRPGNNNFANRPDLNLGRSNFVDDGINMRESFQRGGVSTSGPQDFQEKSRRQPRPEMKGPSDITDILSGLKTKTINIQEPLQQSSSSQSMNNGNGNSNTNGNSTISIEDLKELQGQSDVNMPKRSRRRQKSASNTVSLDI</sequence>
<evidence type="ECO:0000256" key="2">
    <source>
        <dbReference type="SAM" id="MobiDB-lite"/>
    </source>
</evidence>
<feature type="coiled-coil region" evidence="1">
    <location>
        <begin position="47"/>
        <end position="74"/>
    </location>
</feature>
<dbReference type="EMBL" id="MN740395">
    <property type="protein sequence ID" value="QHU04287.1"/>
    <property type="molecule type" value="Genomic_DNA"/>
</dbReference>
<keyword evidence="1" id="KW-0175">Coiled coil</keyword>